<dbReference type="PROSITE" id="PS51682">
    <property type="entry name" value="SAM_OMT_I"/>
    <property type="match status" value="1"/>
</dbReference>
<dbReference type="EC" id="2.1.1.-" evidence="4"/>
<evidence type="ECO:0000256" key="2">
    <source>
        <dbReference type="ARBA" id="ARBA00022679"/>
    </source>
</evidence>
<reference evidence="4" key="1">
    <citation type="submission" date="2021-05" db="EMBL/GenBank/DDBJ databases">
        <title>Genome of Sphingobium sp. strain.</title>
        <authorList>
            <person name="Fan R."/>
        </authorList>
    </citation>
    <scope>NUCLEOTIDE SEQUENCE</scope>
    <source>
        <strain evidence="4">H33</strain>
    </source>
</reference>
<dbReference type="PANTHER" id="PTHR43167:SF1">
    <property type="entry name" value="PUTATIVE (AFU_ORTHOLOGUE AFUA_6G01830)-RELATED"/>
    <property type="match status" value="1"/>
</dbReference>
<accession>A0A9X1DA29</accession>
<dbReference type="RefSeq" id="WP_214621889.1">
    <property type="nucleotide sequence ID" value="NZ_JAHGAW010000002.1"/>
</dbReference>
<proteinExistence type="predicted"/>
<dbReference type="EMBL" id="JAHGAW010000002">
    <property type="protein sequence ID" value="MBT2186157.1"/>
    <property type="molecule type" value="Genomic_DNA"/>
</dbReference>
<evidence type="ECO:0000313" key="4">
    <source>
        <dbReference type="EMBL" id="MBT2186157.1"/>
    </source>
</evidence>
<keyword evidence="2 4" id="KW-0808">Transferase</keyword>
<gene>
    <name evidence="4" type="ORF">KK488_04280</name>
</gene>
<evidence type="ECO:0000256" key="1">
    <source>
        <dbReference type="ARBA" id="ARBA00022603"/>
    </source>
</evidence>
<dbReference type="SUPFAM" id="SSF53335">
    <property type="entry name" value="S-adenosyl-L-methionine-dependent methyltransferases"/>
    <property type="match status" value="1"/>
</dbReference>
<dbReference type="Pfam" id="PF01596">
    <property type="entry name" value="Methyltransf_3"/>
    <property type="match status" value="1"/>
</dbReference>
<dbReference type="AlphaFoldDB" id="A0A9X1DA29"/>
<sequence>MIFDDPKITALFEEYQARNAQERSLFNTMMSGTGTVSRDDLLLPVGPEVGAFLHALVLAHRPRRILELGTSYGYSTVFLADAARKVGAKVITMELADYKQAYAREKLAAAGLVDVVEFRQGEAVAMIEADEDPFDLVLLDIWKEVYLPCFEAFYPKLSEEAIIAADNMIDPASARDSVRLYRAAVKAKPDLQTVLLPIGQGIELTVKWSAGNGKL</sequence>
<dbReference type="Proteomes" id="UP001138757">
    <property type="component" value="Unassembled WGS sequence"/>
</dbReference>
<dbReference type="Gene3D" id="3.40.50.150">
    <property type="entry name" value="Vaccinia Virus protein VP39"/>
    <property type="match status" value="1"/>
</dbReference>
<evidence type="ECO:0000313" key="5">
    <source>
        <dbReference type="Proteomes" id="UP001138757"/>
    </source>
</evidence>
<keyword evidence="1 4" id="KW-0489">Methyltransferase</keyword>
<name>A0A9X1DA29_9SPHN</name>
<keyword evidence="3" id="KW-0949">S-adenosyl-L-methionine</keyword>
<dbReference type="GO" id="GO:0008171">
    <property type="term" value="F:O-methyltransferase activity"/>
    <property type="evidence" value="ECO:0007669"/>
    <property type="project" value="InterPro"/>
</dbReference>
<evidence type="ECO:0000256" key="3">
    <source>
        <dbReference type="ARBA" id="ARBA00022691"/>
    </source>
</evidence>
<dbReference type="InterPro" id="IPR002935">
    <property type="entry name" value="SAM_O-MeTrfase"/>
</dbReference>
<protein>
    <submittedName>
        <fullName evidence="4">Class I SAM-dependent methyltransferase</fullName>
        <ecNumber evidence="4">2.1.1.-</ecNumber>
    </submittedName>
</protein>
<dbReference type="PANTHER" id="PTHR43167">
    <property type="entry name" value="PUTATIVE (AFU_ORTHOLOGUE AFUA_6G01830)-RELATED"/>
    <property type="match status" value="1"/>
</dbReference>
<dbReference type="CDD" id="cd02440">
    <property type="entry name" value="AdoMet_MTases"/>
    <property type="match status" value="1"/>
</dbReference>
<dbReference type="InterPro" id="IPR029063">
    <property type="entry name" value="SAM-dependent_MTases_sf"/>
</dbReference>
<dbReference type="GO" id="GO:0032259">
    <property type="term" value="P:methylation"/>
    <property type="evidence" value="ECO:0007669"/>
    <property type="project" value="UniProtKB-KW"/>
</dbReference>
<comment type="caution">
    <text evidence="4">The sequence shown here is derived from an EMBL/GenBank/DDBJ whole genome shotgun (WGS) entry which is preliminary data.</text>
</comment>
<organism evidence="4 5">
    <name type="scientific">Sphingobium nicotianae</name>
    <dbReference type="NCBI Taxonomy" id="2782607"/>
    <lineage>
        <taxon>Bacteria</taxon>
        <taxon>Pseudomonadati</taxon>
        <taxon>Pseudomonadota</taxon>
        <taxon>Alphaproteobacteria</taxon>
        <taxon>Sphingomonadales</taxon>
        <taxon>Sphingomonadaceae</taxon>
        <taxon>Sphingobium</taxon>
    </lineage>
</organism>
<keyword evidence="5" id="KW-1185">Reference proteome</keyword>